<proteinExistence type="predicted"/>
<evidence type="ECO:0000313" key="1">
    <source>
        <dbReference type="EMBL" id="KAJ8980409.1"/>
    </source>
</evidence>
<reference evidence="1" key="1">
    <citation type="journal article" date="2023" name="Insect Mol. Biol.">
        <title>Genome sequencing provides insights into the evolution of gene families encoding plant cell wall-degrading enzymes in longhorned beetles.</title>
        <authorList>
            <person name="Shin N.R."/>
            <person name="Okamura Y."/>
            <person name="Kirsch R."/>
            <person name="Pauchet Y."/>
        </authorList>
    </citation>
    <scope>NUCLEOTIDE SEQUENCE</scope>
    <source>
        <strain evidence="1">MMC_N1</strain>
    </source>
</reference>
<gene>
    <name evidence="1" type="ORF">NQ317_009404</name>
</gene>
<comment type="caution">
    <text evidence="1">The sequence shown here is derived from an EMBL/GenBank/DDBJ whole genome shotgun (WGS) entry which is preliminary data.</text>
</comment>
<protein>
    <submittedName>
        <fullName evidence="1">Uncharacterized protein</fullName>
    </submittedName>
</protein>
<accession>A0ABQ9JS56</accession>
<name>A0ABQ9JS56_9CUCU</name>
<dbReference type="Proteomes" id="UP001162164">
    <property type="component" value="Unassembled WGS sequence"/>
</dbReference>
<organism evidence="1 2">
    <name type="scientific">Molorchus minor</name>
    <dbReference type="NCBI Taxonomy" id="1323400"/>
    <lineage>
        <taxon>Eukaryota</taxon>
        <taxon>Metazoa</taxon>
        <taxon>Ecdysozoa</taxon>
        <taxon>Arthropoda</taxon>
        <taxon>Hexapoda</taxon>
        <taxon>Insecta</taxon>
        <taxon>Pterygota</taxon>
        <taxon>Neoptera</taxon>
        <taxon>Endopterygota</taxon>
        <taxon>Coleoptera</taxon>
        <taxon>Polyphaga</taxon>
        <taxon>Cucujiformia</taxon>
        <taxon>Chrysomeloidea</taxon>
        <taxon>Cerambycidae</taxon>
        <taxon>Lamiinae</taxon>
        <taxon>Monochamini</taxon>
        <taxon>Molorchus</taxon>
    </lineage>
</organism>
<evidence type="ECO:0000313" key="2">
    <source>
        <dbReference type="Proteomes" id="UP001162164"/>
    </source>
</evidence>
<keyword evidence="2" id="KW-1185">Reference proteome</keyword>
<dbReference type="EMBL" id="JAPWTJ010000263">
    <property type="protein sequence ID" value="KAJ8980409.1"/>
    <property type="molecule type" value="Genomic_DNA"/>
</dbReference>
<sequence length="187" mass="21532">MSEGNVNLEDVSFSFKEICRVAKHIKPDCWCIVTSDQRLAFMEINFPSTGPATLEKQLILNNYLQLEAYVGSNRIKDEVINTNNVKSVIELEKCLKAFTAFGTCLGNRNFHRANNSESSQAKMEYWRHANCLLLYDKGIRKEECCISCLSLNMFLTKRQRQNVIPFCDEAKMKRLKTENDELEMGLT</sequence>